<organism evidence="2 3">
    <name type="scientific">Ancylostoma duodenale</name>
    <dbReference type="NCBI Taxonomy" id="51022"/>
    <lineage>
        <taxon>Eukaryota</taxon>
        <taxon>Metazoa</taxon>
        <taxon>Ecdysozoa</taxon>
        <taxon>Nematoda</taxon>
        <taxon>Chromadorea</taxon>
        <taxon>Rhabditida</taxon>
        <taxon>Rhabditina</taxon>
        <taxon>Rhabditomorpha</taxon>
        <taxon>Strongyloidea</taxon>
        <taxon>Ancylostomatidae</taxon>
        <taxon>Ancylostomatinae</taxon>
        <taxon>Ancylostoma</taxon>
    </lineage>
</organism>
<evidence type="ECO:0000313" key="3">
    <source>
        <dbReference type="Proteomes" id="UP000054047"/>
    </source>
</evidence>
<dbReference type="Proteomes" id="UP000054047">
    <property type="component" value="Unassembled WGS sequence"/>
</dbReference>
<sequence>MNPGNFQRLERTCLAREPAQRYKRTPIDFSVLDGIGHGVRCEVPLQHRGGLVSRAASSVSGSQPYAMHYAQYERTANIGTNT</sequence>
<accession>A0A0C2FGL4</accession>
<keyword evidence="3" id="KW-1185">Reference proteome</keyword>
<proteinExistence type="predicted"/>
<evidence type="ECO:0000259" key="1">
    <source>
        <dbReference type="Pfam" id="PF07815"/>
    </source>
</evidence>
<gene>
    <name evidence="2" type="ORF">ANCDUO_22196</name>
</gene>
<feature type="domain" description="Abl-interactor homeo-domain homologous" evidence="1">
    <location>
        <begin position="16"/>
        <end position="44"/>
    </location>
</feature>
<dbReference type="Pfam" id="PF07815">
    <property type="entry name" value="Abi_HHR"/>
    <property type="match status" value="1"/>
</dbReference>
<protein>
    <submittedName>
        <fullName evidence="2">Abl-interactor HHR</fullName>
    </submittedName>
</protein>
<feature type="non-terminal residue" evidence="2">
    <location>
        <position position="82"/>
    </location>
</feature>
<dbReference type="AlphaFoldDB" id="A0A0C2FGL4"/>
<dbReference type="OrthoDB" id="2159336at2759"/>
<evidence type="ECO:0000313" key="2">
    <source>
        <dbReference type="EMBL" id="KIH47740.1"/>
    </source>
</evidence>
<dbReference type="EMBL" id="KN766494">
    <property type="protein sequence ID" value="KIH47740.1"/>
    <property type="molecule type" value="Genomic_DNA"/>
</dbReference>
<name>A0A0C2FGL4_9BILA</name>
<reference evidence="2 3" key="1">
    <citation type="submission" date="2013-12" db="EMBL/GenBank/DDBJ databases">
        <title>Draft genome of the parsitic nematode Ancylostoma duodenale.</title>
        <authorList>
            <person name="Mitreva M."/>
        </authorList>
    </citation>
    <scope>NUCLEOTIDE SEQUENCE [LARGE SCALE GENOMIC DNA]</scope>
    <source>
        <strain evidence="2 3">Zhejiang</strain>
    </source>
</reference>
<dbReference type="InterPro" id="IPR012849">
    <property type="entry name" value="Abl-interactor_HHR_dom"/>
</dbReference>